<dbReference type="AlphaFoldDB" id="A0A023X6P1"/>
<dbReference type="Proteomes" id="UP000025229">
    <property type="component" value="Chromosome"/>
</dbReference>
<dbReference type="eggNOG" id="ENOG5030WP1">
    <property type="taxonomic scope" value="Bacteria"/>
</dbReference>
<evidence type="ECO:0000313" key="1">
    <source>
        <dbReference type="EMBL" id="AHY47891.1"/>
    </source>
</evidence>
<evidence type="ECO:0000313" key="2">
    <source>
        <dbReference type="EMBL" id="MDX5892530.1"/>
    </source>
</evidence>
<reference evidence="1 3" key="1">
    <citation type="submission" date="2014-03" db="EMBL/GenBank/DDBJ databases">
        <title>Complete genome sequence of the Radio-Resistant Rubrobacter radiotolerans RSPS-4.</title>
        <authorList>
            <person name="Egas C.C."/>
            <person name="Barroso C.C."/>
            <person name="Froufe H.J.C."/>
            <person name="Pacheco J.J."/>
            <person name="Albuquerque L.L."/>
            <person name="da Costa M.M.S."/>
        </authorList>
    </citation>
    <scope>NUCLEOTIDE SEQUENCE [LARGE SCALE GENOMIC DNA]</scope>
    <source>
        <strain evidence="1 3">RSPS-4</strain>
    </source>
</reference>
<accession>A0A023X6P1</accession>
<dbReference type="Pfam" id="PF13618">
    <property type="entry name" value="Gluconate_2-dh3"/>
    <property type="match status" value="1"/>
</dbReference>
<organism evidence="1 3">
    <name type="scientific">Rubrobacter radiotolerans</name>
    <name type="common">Arthrobacter radiotolerans</name>
    <dbReference type="NCBI Taxonomy" id="42256"/>
    <lineage>
        <taxon>Bacteria</taxon>
        <taxon>Bacillati</taxon>
        <taxon>Actinomycetota</taxon>
        <taxon>Rubrobacteria</taxon>
        <taxon>Rubrobacterales</taxon>
        <taxon>Rubrobacteraceae</taxon>
        <taxon>Rubrobacter</taxon>
    </lineage>
</organism>
<gene>
    <name evidence="1" type="ORF">RradSPS_2608</name>
    <name evidence="2" type="ORF">SIL72_00675</name>
</gene>
<dbReference type="RefSeq" id="WP_038683200.1">
    <property type="nucleotide sequence ID" value="NZ_CP007514.1"/>
</dbReference>
<dbReference type="STRING" id="42256.RradSPS_2608"/>
<dbReference type="Proteomes" id="UP001281130">
    <property type="component" value="Unassembled WGS sequence"/>
</dbReference>
<dbReference type="KEGG" id="rrd:RradSPS_2608"/>
<reference evidence="2" key="2">
    <citation type="submission" date="2023-11" db="EMBL/GenBank/DDBJ databases">
        <title>MicrobeMod: A computational toolkit for identifying prokaryotic methylation and restriction-modification with nanopore sequencing.</title>
        <authorList>
            <person name="Crits-Christoph A."/>
            <person name="Kang S.C."/>
            <person name="Lee H."/>
            <person name="Ostrov N."/>
        </authorList>
    </citation>
    <scope>NUCLEOTIDE SEQUENCE</scope>
    <source>
        <strain evidence="2">ATCC 51242</strain>
    </source>
</reference>
<proteinExistence type="predicted"/>
<keyword evidence="3" id="KW-1185">Reference proteome</keyword>
<name>A0A023X6P1_RUBRA</name>
<protein>
    <submittedName>
        <fullName evidence="1 2">Gluconate 2-dehydrogenase subunit 3</fullName>
    </submittedName>
</protein>
<sequence length="219" mass="24320">MSEKVGEERPMVWGAPAVAPDPEVSGFDVGRPRLGGLEEPVEFSEQQTAILNAVADELIPPGEGFPAPSEVNVVDFIGRYTAPSGEKAIHYPFIEEDDFKAAIDNLGEEFLSADSAGRVETLKRLETEDETFFTQLRNVVYYGYYSRPAVTLAIQQNLPAARDYHGPPQPYGYLRTIERWNSDEETFSTRGGGGYVATEDVKRVDLSKIGWIQNRKNGQ</sequence>
<dbReference type="EMBL" id="JAWXXX010000001">
    <property type="protein sequence ID" value="MDX5892530.1"/>
    <property type="molecule type" value="Genomic_DNA"/>
</dbReference>
<dbReference type="EMBL" id="CP007514">
    <property type="protein sequence ID" value="AHY47891.1"/>
    <property type="molecule type" value="Genomic_DNA"/>
</dbReference>
<dbReference type="HOGENOM" id="CLU_1451816_0_0_11"/>
<evidence type="ECO:0000313" key="3">
    <source>
        <dbReference type="Proteomes" id="UP000025229"/>
    </source>
</evidence>
<dbReference type="InterPro" id="IPR027056">
    <property type="entry name" value="Gluconate_2DH_su3"/>
</dbReference>